<dbReference type="STRING" id="490829.SAMN05421850_102409"/>
<proteinExistence type="predicted"/>
<evidence type="ECO:0000313" key="3">
    <source>
        <dbReference type="Proteomes" id="UP000199340"/>
    </source>
</evidence>
<organism evidence="2 3">
    <name type="scientific">Lutimaribacter saemankumensis</name>
    <dbReference type="NCBI Taxonomy" id="490829"/>
    <lineage>
        <taxon>Bacteria</taxon>
        <taxon>Pseudomonadati</taxon>
        <taxon>Pseudomonadota</taxon>
        <taxon>Alphaproteobacteria</taxon>
        <taxon>Rhodobacterales</taxon>
        <taxon>Roseobacteraceae</taxon>
        <taxon>Lutimaribacter</taxon>
    </lineage>
</organism>
<reference evidence="2 3" key="1">
    <citation type="submission" date="2016-10" db="EMBL/GenBank/DDBJ databases">
        <authorList>
            <person name="de Groot N.N."/>
        </authorList>
    </citation>
    <scope>NUCLEOTIDE SEQUENCE [LARGE SCALE GENOMIC DNA]</scope>
    <source>
        <strain evidence="2 3">DSM 28010</strain>
    </source>
</reference>
<feature type="region of interest" description="Disordered" evidence="1">
    <location>
        <begin position="52"/>
        <end position="77"/>
    </location>
</feature>
<dbReference type="Proteomes" id="UP000199340">
    <property type="component" value="Unassembled WGS sequence"/>
</dbReference>
<dbReference type="AlphaFoldDB" id="A0A1G8K5B7"/>
<dbReference type="EMBL" id="FNEB01000002">
    <property type="protein sequence ID" value="SDI38624.1"/>
    <property type="molecule type" value="Genomic_DNA"/>
</dbReference>
<keyword evidence="3" id="KW-1185">Reference proteome</keyword>
<sequence>MPRRGSFIWFFSDMNTRLESARLQTGKTRAKRPKRFELITAISELTQVKAGGFIPSTNEPHPLVNAATPKAKPAGEM</sequence>
<name>A0A1G8K5B7_9RHOB</name>
<gene>
    <name evidence="2" type="ORF">SAMN05421850_102409</name>
</gene>
<accession>A0A1G8K5B7</accession>
<evidence type="ECO:0000256" key="1">
    <source>
        <dbReference type="SAM" id="MobiDB-lite"/>
    </source>
</evidence>
<protein>
    <submittedName>
        <fullName evidence="2">Uncharacterized protein</fullName>
    </submittedName>
</protein>
<evidence type="ECO:0000313" key="2">
    <source>
        <dbReference type="EMBL" id="SDI38624.1"/>
    </source>
</evidence>